<dbReference type="SUPFAM" id="SSF89372">
    <property type="entry name" value="Fucose-specific lectin"/>
    <property type="match status" value="1"/>
</dbReference>
<proteinExistence type="predicted"/>
<name>K3VNV0_FUSPC</name>
<evidence type="ECO:0000313" key="1">
    <source>
        <dbReference type="EMBL" id="EKJ76584.1"/>
    </source>
</evidence>
<dbReference type="Proteomes" id="UP000007978">
    <property type="component" value="Chromosome 3"/>
</dbReference>
<dbReference type="eggNOG" id="ENOG502SBY3">
    <property type="taxonomic scope" value="Eukaryota"/>
</dbReference>
<gene>
    <name evidence="1" type="ORF">FPSE_03250</name>
</gene>
<organism evidence="1 2">
    <name type="scientific">Fusarium pseudograminearum (strain CS3096)</name>
    <name type="common">Wheat and barley crown-rot fungus</name>
    <dbReference type="NCBI Taxonomy" id="1028729"/>
    <lineage>
        <taxon>Eukaryota</taxon>
        <taxon>Fungi</taxon>
        <taxon>Dikarya</taxon>
        <taxon>Ascomycota</taxon>
        <taxon>Pezizomycotina</taxon>
        <taxon>Sordariomycetes</taxon>
        <taxon>Hypocreomycetidae</taxon>
        <taxon>Hypocreales</taxon>
        <taxon>Nectriaceae</taxon>
        <taxon>Fusarium</taxon>
    </lineage>
</organism>
<evidence type="ECO:0000313" key="2">
    <source>
        <dbReference type="Proteomes" id="UP000007978"/>
    </source>
</evidence>
<dbReference type="EMBL" id="AFNW01000069">
    <property type="protein sequence ID" value="EKJ76584.1"/>
    <property type="molecule type" value="Genomic_DNA"/>
</dbReference>
<keyword evidence="2" id="KW-1185">Reference proteome</keyword>
<dbReference type="AlphaFoldDB" id="K3VNV0"/>
<protein>
    <recommendedName>
        <fullName evidence="3">Fucose-specific lectin</fullName>
    </recommendedName>
</protein>
<dbReference type="OrthoDB" id="5367135at2759"/>
<dbReference type="RefSeq" id="XP_009254644.1">
    <property type="nucleotide sequence ID" value="XM_009256369.1"/>
</dbReference>
<sequence>MNLNQQPDLDLFQSKTTSGWWVPTPERTQRHLLSFTPTDDILIARQYDKDSEEWDAFEIKGLDNFVVHHNGHVAVAAMHDRNMIFLQTPEGPVSATRHNINSDEWSVDFTVPGNAAPETAIAAFATDVELVVGFFGTEHKIHIHRRSRSF</sequence>
<accession>K3VNV0</accession>
<comment type="caution">
    <text evidence="1">The sequence shown here is derived from an EMBL/GenBank/DDBJ whole genome shotgun (WGS) entry which is preliminary data.</text>
</comment>
<dbReference type="KEGG" id="fpu:FPSE_03250"/>
<dbReference type="HOGENOM" id="CLU_1740604_0_0_1"/>
<evidence type="ECO:0008006" key="3">
    <source>
        <dbReference type="Google" id="ProtNLM"/>
    </source>
</evidence>
<dbReference type="Gene3D" id="2.120.10.70">
    <property type="entry name" value="Fucose-specific lectin"/>
    <property type="match status" value="1"/>
</dbReference>
<dbReference type="GeneID" id="20361869"/>
<reference evidence="1 2" key="1">
    <citation type="journal article" date="2012" name="PLoS Pathog.">
        <title>Comparative pathogenomics reveals horizontally acquired novel virulence genes in fungi infecting cereal hosts.</title>
        <authorList>
            <person name="Gardiner D.M."/>
            <person name="McDonald M.C."/>
            <person name="Covarelli L."/>
            <person name="Solomon P.S."/>
            <person name="Rusu A.G."/>
            <person name="Marshall M."/>
            <person name="Kazan K."/>
            <person name="Chakraborty S."/>
            <person name="McDonald B.A."/>
            <person name="Manners J.M."/>
        </authorList>
    </citation>
    <scope>NUCLEOTIDE SEQUENCE [LARGE SCALE GENOMIC DNA]</scope>
    <source>
        <strain evidence="1 2">CS3096</strain>
    </source>
</reference>